<evidence type="ECO:0000313" key="1">
    <source>
        <dbReference type="EMBL" id="SDU41298.1"/>
    </source>
</evidence>
<sequence>MNEASRVVAEHQIRDITEGRITVDDLDTETAMALTVYGIWGHNDVAYSEALNLSKSLNFRLESRVAGYGVEDRLVAYNTEESGAKRKGASVETVGYAAPLLKKGSKLRLAKPEERDKRRIAKPQSDWDVLHGLIMCYRSGDIPVARAYLDQHREGRENTVLDLLEVWAAEAETPELRNEAKTILFGLKTH</sequence>
<reference evidence="2" key="1">
    <citation type="submission" date="2016-10" db="EMBL/GenBank/DDBJ databases">
        <authorList>
            <person name="Varghese N."/>
            <person name="Submissions S."/>
        </authorList>
    </citation>
    <scope>NUCLEOTIDE SEQUENCE [LARGE SCALE GENOMIC DNA]</scope>
    <source>
        <strain evidence="2">CCTCC 2012022</strain>
    </source>
</reference>
<name>A0A1H2IBR9_9GAMM</name>
<gene>
    <name evidence="1" type="ORF">SAMN05216580_2859</name>
</gene>
<keyword evidence="2" id="KW-1185">Reference proteome</keyword>
<evidence type="ECO:0000313" key="2">
    <source>
        <dbReference type="Proteomes" id="UP000243063"/>
    </source>
</evidence>
<dbReference type="AlphaFoldDB" id="A0A1H2IBR9"/>
<dbReference type="Proteomes" id="UP000243063">
    <property type="component" value="Chromosome I"/>
</dbReference>
<dbReference type="EMBL" id="LT629780">
    <property type="protein sequence ID" value="SDU41298.1"/>
    <property type="molecule type" value="Genomic_DNA"/>
</dbReference>
<protein>
    <submittedName>
        <fullName evidence="1">Uncharacterized protein</fullName>
    </submittedName>
</protein>
<organism evidence="1 2">
    <name type="scientific">Geopseudomonas guangdongensis</name>
    <dbReference type="NCBI Taxonomy" id="1245526"/>
    <lineage>
        <taxon>Bacteria</taxon>
        <taxon>Pseudomonadati</taxon>
        <taxon>Pseudomonadota</taxon>
        <taxon>Gammaproteobacteria</taxon>
        <taxon>Pseudomonadales</taxon>
        <taxon>Pseudomonadaceae</taxon>
        <taxon>Geopseudomonas</taxon>
    </lineage>
</organism>
<proteinExistence type="predicted"/>
<dbReference type="STRING" id="1245526.SAMN05216580_2859"/>
<accession>A0A1H2IBR9</accession>